<protein>
    <submittedName>
        <fullName evidence="2">Uncharacterized protein</fullName>
    </submittedName>
</protein>
<keyword evidence="3" id="KW-1185">Reference proteome</keyword>
<evidence type="ECO:0000256" key="1">
    <source>
        <dbReference type="SAM" id="MobiDB-lite"/>
    </source>
</evidence>
<organism evidence="2 3">
    <name type="scientific">Kumtagia ephedrae</name>
    <dbReference type="NCBI Taxonomy" id="2116701"/>
    <lineage>
        <taxon>Bacteria</taxon>
        <taxon>Pseudomonadati</taxon>
        <taxon>Pseudomonadota</taxon>
        <taxon>Alphaproteobacteria</taxon>
        <taxon>Hyphomicrobiales</taxon>
        <taxon>Phyllobacteriaceae</taxon>
        <taxon>Kumtagia</taxon>
    </lineage>
</organism>
<evidence type="ECO:0000313" key="3">
    <source>
        <dbReference type="Proteomes" id="UP000241229"/>
    </source>
</evidence>
<reference evidence="2 3" key="1">
    <citation type="submission" date="2018-03" db="EMBL/GenBank/DDBJ databases">
        <title>The draft genome of Mesorhizobium sp. 6GN-30.</title>
        <authorList>
            <person name="Liu L."/>
            <person name="Li L."/>
            <person name="Wang T."/>
            <person name="Zhang X."/>
            <person name="Liang L."/>
        </authorList>
    </citation>
    <scope>NUCLEOTIDE SEQUENCE [LARGE SCALE GENOMIC DNA]</scope>
    <source>
        <strain evidence="2 3">6GN30</strain>
    </source>
</reference>
<proteinExistence type="predicted"/>
<gene>
    <name evidence="2" type="ORF">C7I84_10175</name>
</gene>
<evidence type="ECO:0000313" key="2">
    <source>
        <dbReference type="EMBL" id="PSJ61063.1"/>
    </source>
</evidence>
<comment type="caution">
    <text evidence="2">The sequence shown here is derived from an EMBL/GenBank/DDBJ whole genome shotgun (WGS) entry which is preliminary data.</text>
</comment>
<dbReference type="RefSeq" id="WP_106772068.1">
    <property type="nucleotide sequence ID" value="NZ_PXYK01000008.1"/>
</dbReference>
<dbReference type="AlphaFoldDB" id="A0A2P7SF04"/>
<name>A0A2P7SF04_9HYPH</name>
<dbReference type="Proteomes" id="UP000241229">
    <property type="component" value="Unassembled WGS sequence"/>
</dbReference>
<feature type="compositionally biased region" description="Low complexity" evidence="1">
    <location>
        <begin position="58"/>
        <end position="68"/>
    </location>
</feature>
<feature type="region of interest" description="Disordered" evidence="1">
    <location>
        <begin position="28"/>
        <end position="68"/>
    </location>
</feature>
<accession>A0A2P7SF04</accession>
<dbReference type="EMBL" id="PXYK01000008">
    <property type="protein sequence ID" value="PSJ61063.1"/>
    <property type="molecule type" value="Genomic_DNA"/>
</dbReference>
<sequence length="68" mass="7324">MVIRLVIAGAAFYAAYRIGKEFLNAVPSDFEPVPEAPRRPARAGSNGRKPAAKRRTAPRAASRSARTS</sequence>